<comment type="similarity">
    <text evidence="4">Belongs to the N-acetylmuramoyl-L-alanine amidase 2 family.</text>
</comment>
<dbReference type="InterPro" id="IPR051206">
    <property type="entry name" value="NAMLAA_amidase_2"/>
</dbReference>
<keyword evidence="15" id="KW-1185">Reference proteome</keyword>
<evidence type="ECO:0000259" key="13">
    <source>
        <dbReference type="SMART" id="SM00644"/>
    </source>
</evidence>
<comment type="subcellular location">
    <subcellularLocation>
        <location evidence="3">Cytoplasm</location>
    </subcellularLocation>
</comment>
<reference evidence="14 15" key="1">
    <citation type="submission" date="2023-10" db="EMBL/GenBank/DDBJ databases">
        <title>Two novel species belonging to the OM43/NOR5 clade.</title>
        <authorList>
            <person name="Park M."/>
        </authorList>
    </citation>
    <scope>NUCLEOTIDE SEQUENCE [LARGE SCALE GENOMIC DNA]</scope>
    <source>
        <strain evidence="14 15">IMCC45268</strain>
    </source>
</reference>
<dbReference type="Gene3D" id="3.40.80.10">
    <property type="entry name" value="Peptidoglycan recognition protein-like"/>
    <property type="match status" value="1"/>
</dbReference>
<protein>
    <recommendedName>
        <fullName evidence="11">1,6-anhydro-N-acetylmuramyl-L-alanine amidase AmpD</fullName>
        <ecNumber evidence="5">3.5.1.28</ecNumber>
    </recommendedName>
    <alternativeName>
        <fullName evidence="12">N-acetylmuramoyl-L-alanine amidase</fullName>
    </alternativeName>
</protein>
<dbReference type="NCBIfam" id="NF008758">
    <property type="entry name" value="PRK11789.1"/>
    <property type="match status" value="1"/>
</dbReference>
<dbReference type="InterPro" id="IPR036505">
    <property type="entry name" value="Amidase/PGRP_sf"/>
</dbReference>
<evidence type="ECO:0000256" key="6">
    <source>
        <dbReference type="ARBA" id="ARBA00022490"/>
    </source>
</evidence>
<comment type="catalytic activity">
    <reaction evidence="1">
        <text>Hydrolyzes the link between N-acetylmuramoyl residues and L-amino acid residues in certain cell-wall glycopeptides.</text>
        <dbReference type="EC" id="3.5.1.28"/>
    </reaction>
</comment>
<dbReference type="SUPFAM" id="SSF55846">
    <property type="entry name" value="N-acetylmuramoyl-L-alanine amidase-like"/>
    <property type="match status" value="1"/>
</dbReference>
<evidence type="ECO:0000256" key="2">
    <source>
        <dbReference type="ARBA" id="ARBA00001947"/>
    </source>
</evidence>
<evidence type="ECO:0000256" key="1">
    <source>
        <dbReference type="ARBA" id="ARBA00001561"/>
    </source>
</evidence>
<dbReference type="PANTHER" id="PTHR30417">
    <property type="entry name" value="N-ACETYLMURAMOYL-L-ALANINE AMIDASE AMID"/>
    <property type="match status" value="1"/>
</dbReference>
<evidence type="ECO:0000256" key="5">
    <source>
        <dbReference type="ARBA" id="ARBA00011901"/>
    </source>
</evidence>
<dbReference type="CDD" id="cd06583">
    <property type="entry name" value="PGRP"/>
    <property type="match status" value="1"/>
</dbReference>
<proteinExistence type="inferred from homology"/>
<keyword evidence="8 14" id="KW-0378">Hydrolase</keyword>
<dbReference type="EC" id="3.5.1.28" evidence="5"/>
<keyword evidence="7" id="KW-0479">Metal-binding</keyword>
<feature type="domain" description="N-acetylmuramoyl-L-alanine amidase" evidence="13">
    <location>
        <begin position="19"/>
        <end position="170"/>
    </location>
</feature>
<dbReference type="InterPro" id="IPR002502">
    <property type="entry name" value="Amidase_domain"/>
</dbReference>
<evidence type="ECO:0000256" key="8">
    <source>
        <dbReference type="ARBA" id="ARBA00022801"/>
    </source>
</evidence>
<evidence type="ECO:0000256" key="3">
    <source>
        <dbReference type="ARBA" id="ARBA00004496"/>
    </source>
</evidence>
<evidence type="ECO:0000313" key="14">
    <source>
        <dbReference type="EMBL" id="WOJ98397.1"/>
    </source>
</evidence>
<keyword evidence="6" id="KW-0963">Cytoplasm</keyword>
<organism evidence="14 15">
    <name type="scientific">Congregibacter brevis</name>
    <dbReference type="NCBI Taxonomy" id="3081201"/>
    <lineage>
        <taxon>Bacteria</taxon>
        <taxon>Pseudomonadati</taxon>
        <taxon>Pseudomonadota</taxon>
        <taxon>Gammaproteobacteria</taxon>
        <taxon>Cellvibrionales</taxon>
        <taxon>Halieaceae</taxon>
        <taxon>Congregibacter</taxon>
    </lineage>
</organism>
<evidence type="ECO:0000256" key="7">
    <source>
        <dbReference type="ARBA" id="ARBA00022723"/>
    </source>
</evidence>
<sequence>MSSQNAWDGWLKRARLCPSPNFNSRPDPSALDMLVVHNISLPPGCFGTGDIESLFCNTLDCSRDSSLEELEGLEVSSHFLIDRDGVLTQFVSCLDRAWHAGVSSWGSRTNCNDFSIGIELEGTDSRAYEPAQYEALAQLIFELREYLPSLARGPIVGHSDIASGRKTDPGEAFDWARLRNSLAHAAGSDTHKQREI</sequence>
<dbReference type="PANTHER" id="PTHR30417:SF4">
    <property type="entry name" value="1,6-ANHYDRO-N-ACETYLMURAMYL-L-ALANINE AMIDASE AMPD"/>
    <property type="match status" value="1"/>
</dbReference>
<accession>A0ABZ0IFT6</accession>
<evidence type="ECO:0000256" key="4">
    <source>
        <dbReference type="ARBA" id="ARBA00007553"/>
    </source>
</evidence>
<dbReference type="Pfam" id="PF01510">
    <property type="entry name" value="Amidase_2"/>
    <property type="match status" value="1"/>
</dbReference>
<comment type="cofactor">
    <cofactor evidence="2">
        <name>Zn(2+)</name>
        <dbReference type="ChEBI" id="CHEBI:29105"/>
    </cofactor>
</comment>
<evidence type="ECO:0000256" key="9">
    <source>
        <dbReference type="ARBA" id="ARBA00022833"/>
    </source>
</evidence>
<name>A0ABZ0IFT6_9GAMM</name>
<keyword evidence="10" id="KW-0961">Cell wall biogenesis/degradation</keyword>
<keyword evidence="9" id="KW-0862">Zinc</keyword>
<gene>
    <name evidence="14" type="primary">ampD</name>
    <name evidence="14" type="ORF">R0137_07460</name>
</gene>
<dbReference type="GO" id="GO:0008745">
    <property type="term" value="F:N-acetylmuramoyl-L-alanine amidase activity"/>
    <property type="evidence" value="ECO:0007669"/>
    <property type="project" value="UniProtKB-EC"/>
</dbReference>
<dbReference type="EMBL" id="CP136865">
    <property type="protein sequence ID" value="WOJ98397.1"/>
    <property type="molecule type" value="Genomic_DNA"/>
</dbReference>
<evidence type="ECO:0000256" key="10">
    <source>
        <dbReference type="ARBA" id="ARBA00023316"/>
    </source>
</evidence>
<dbReference type="SMART" id="SM00644">
    <property type="entry name" value="Ami_2"/>
    <property type="match status" value="1"/>
</dbReference>
<evidence type="ECO:0000313" key="15">
    <source>
        <dbReference type="Proteomes" id="UP001626549"/>
    </source>
</evidence>
<dbReference type="RefSeq" id="WP_407329763.1">
    <property type="nucleotide sequence ID" value="NZ_CP136865.1"/>
</dbReference>
<evidence type="ECO:0000256" key="12">
    <source>
        <dbReference type="ARBA" id="ARBA00042615"/>
    </source>
</evidence>
<dbReference type="Proteomes" id="UP001626549">
    <property type="component" value="Chromosome"/>
</dbReference>
<evidence type="ECO:0000256" key="11">
    <source>
        <dbReference type="ARBA" id="ARBA00039257"/>
    </source>
</evidence>